<name>A0ABN2MZZ5_9PSEU</name>
<dbReference type="EMBL" id="BAAAQK010000005">
    <property type="protein sequence ID" value="GAA1844576.1"/>
    <property type="molecule type" value="Genomic_DNA"/>
</dbReference>
<sequence>MLAADRGGLGTEADLDERTAAEMRSLGLYEAFGAAPATASVQAEHQPTGREG</sequence>
<evidence type="ECO:0000313" key="1">
    <source>
        <dbReference type="EMBL" id="GAA1844576.1"/>
    </source>
</evidence>
<accession>A0ABN2MZZ5</accession>
<protein>
    <submittedName>
        <fullName evidence="1">Uncharacterized protein</fullName>
    </submittedName>
</protein>
<comment type="caution">
    <text evidence="1">The sequence shown here is derived from an EMBL/GenBank/DDBJ whole genome shotgun (WGS) entry which is preliminary data.</text>
</comment>
<reference evidence="1 2" key="1">
    <citation type="journal article" date="2019" name="Int. J. Syst. Evol. Microbiol.">
        <title>The Global Catalogue of Microorganisms (GCM) 10K type strain sequencing project: providing services to taxonomists for standard genome sequencing and annotation.</title>
        <authorList>
            <consortium name="The Broad Institute Genomics Platform"/>
            <consortium name="The Broad Institute Genome Sequencing Center for Infectious Disease"/>
            <person name="Wu L."/>
            <person name="Ma J."/>
        </authorList>
    </citation>
    <scope>NUCLEOTIDE SEQUENCE [LARGE SCALE GENOMIC DNA]</scope>
    <source>
        <strain evidence="1 2">JCM 16009</strain>
    </source>
</reference>
<organism evidence="1 2">
    <name type="scientific">Pseudonocardia ailaonensis</name>
    <dbReference type="NCBI Taxonomy" id="367279"/>
    <lineage>
        <taxon>Bacteria</taxon>
        <taxon>Bacillati</taxon>
        <taxon>Actinomycetota</taxon>
        <taxon>Actinomycetes</taxon>
        <taxon>Pseudonocardiales</taxon>
        <taxon>Pseudonocardiaceae</taxon>
        <taxon>Pseudonocardia</taxon>
    </lineage>
</organism>
<evidence type="ECO:0000313" key="2">
    <source>
        <dbReference type="Proteomes" id="UP001500449"/>
    </source>
</evidence>
<gene>
    <name evidence="1" type="ORF">GCM10009836_25030</name>
</gene>
<dbReference type="Proteomes" id="UP001500449">
    <property type="component" value="Unassembled WGS sequence"/>
</dbReference>
<keyword evidence="2" id="KW-1185">Reference proteome</keyword>
<proteinExistence type="predicted"/>